<comment type="similarity">
    <text evidence="1">Belongs to the class-I aminoacyl-tRNA synthetase family. Glutamate--tRNA ligase type 1 subfamily.</text>
</comment>
<proteinExistence type="inferred from homology"/>
<evidence type="ECO:0000259" key="9">
    <source>
        <dbReference type="Pfam" id="PF19269"/>
    </source>
</evidence>
<dbReference type="InterPro" id="IPR020751">
    <property type="entry name" value="aa-tRNA-synth_I_codon-bd_sub2"/>
</dbReference>
<dbReference type="GO" id="GO:0000049">
    <property type="term" value="F:tRNA binding"/>
    <property type="evidence" value="ECO:0007669"/>
    <property type="project" value="InterPro"/>
</dbReference>
<dbReference type="InterPro" id="IPR008925">
    <property type="entry name" value="aa_tRNA-synth_I_cd-bd_sf"/>
</dbReference>
<feature type="domain" description="Aminoacyl-tRNA synthetase class I anticodon-binding" evidence="9">
    <location>
        <begin position="253"/>
        <end position="394"/>
    </location>
</feature>
<comment type="caution">
    <text evidence="10">The sequence shown here is derived from an EMBL/GenBank/DDBJ whole genome shotgun (WGS) entry which is preliminary data.</text>
</comment>
<evidence type="ECO:0000256" key="7">
    <source>
        <dbReference type="RuleBase" id="RU363037"/>
    </source>
</evidence>
<feature type="domain" description="Glutamyl/glutaminyl-tRNA synthetase class Ib catalytic" evidence="8">
    <location>
        <begin position="82"/>
        <end position="236"/>
    </location>
</feature>
<dbReference type="Pfam" id="PF19269">
    <property type="entry name" value="Anticodon_2"/>
    <property type="match status" value="1"/>
</dbReference>
<dbReference type="Gene3D" id="1.10.10.350">
    <property type="match status" value="1"/>
</dbReference>
<evidence type="ECO:0000256" key="2">
    <source>
        <dbReference type="ARBA" id="ARBA00022598"/>
    </source>
</evidence>
<dbReference type="SUPFAM" id="SSF52374">
    <property type="entry name" value="Nucleotidylyl transferase"/>
    <property type="match status" value="1"/>
</dbReference>
<dbReference type="Proteomes" id="UP000315689">
    <property type="component" value="Unassembled WGS sequence"/>
</dbReference>
<evidence type="ECO:0000256" key="1">
    <source>
        <dbReference type="ARBA" id="ARBA00007894"/>
    </source>
</evidence>
<dbReference type="Gene3D" id="3.90.800.10">
    <property type="entry name" value="Glutamyl-tRNA Synthetase, Domain 3"/>
    <property type="match status" value="1"/>
</dbReference>
<evidence type="ECO:0000259" key="8">
    <source>
        <dbReference type="Pfam" id="PF00749"/>
    </source>
</evidence>
<keyword evidence="2 7" id="KW-0436">Ligase</keyword>
<dbReference type="InterPro" id="IPR049940">
    <property type="entry name" value="GluQ/Sye"/>
</dbReference>
<dbReference type="Gene3D" id="1.10.1160.10">
    <property type="entry name" value="Glutamyl-trna Synthetase, Domain 2"/>
    <property type="match status" value="1"/>
</dbReference>
<dbReference type="PANTHER" id="PTHR43311">
    <property type="entry name" value="GLUTAMATE--TRNA LIGASE"/>
    <property type="match status" value="1"/>
</dbReference>
<evidence type="ECO:0000313" key="11">
    <source>
        <dbReference type="Proteomes" id="UP000315689"/>
    </source>
</evidence>
<keyword evidence="3 7" id="KW-0547">Nucleotide-binding</keyword>
<reference evidence="10 11" key="1">
    <citation type="submission" date="2017-07" db="EMBL/GenBank/DDBJ databases">
        <title>Mechanisms for carbon and nitrogen cycling indicate functional differentiation within the Candidate Phyla Radiation.</title>
        <authorList>
            <person name="Danczak R.E."/>
            <person name="Johnston M.D."/>
            <person name="Kenah C."/>
            <person name="Slattery M."/>
            <person name="Wrighton K.C."/>
            <person name="Wilkins M.J."/>
        </authorList>
    </citation>
    <scope>NUCLEOTIDE SEQUENCE [LARGE SCALE GENOMIC DNA]</scope>
    <source>
        <strain evidence="10">Licking1014_7</strain>
    </source>
</reference>
<dbReference type="InterPro" id="IPR020061">
    <property type="entry name" value="Glu_tRNA_lig_a-bdl"/>
</dbReference>
<keyword evidence="6 7" id="KW-0030">Aminoacyl-tRNA synthetase</keyword>
<keyword evidence="5 7" id="KW-0648">Protein biosynthesis</keyword>
<dbReference type="GO" id="GO:0006424">
    <property type="term" value="P:glutamyl-tRNA aminoacylation"/>
    <property type="evidence" value="ECO:0007669"/>
    <property type="project" value="TreeGrafter"/>
</dbReference>
<dbReference type="PANTHER" id="PTHR43311:SF2">
    <property type="entry name" value="GLUTAMATE--TRNA LIGASE, MITOCHONDRIAL-RELATED"/>
    <property type="match status" value="1"/>
</dbReference>
<dbReference type="SUPFAM" id="SSF48163">
    <property type="entry name" value="An anticodon-binding domain of class I aminoacyl-tRNA synthetases"/>
    <property type="match status" value="1"/>
</dbReference>
<dbReference type="Gene3D" id="3.40.50.620">
    <property type="entry name" value="HUPs"/>
    <property type="match status" value="2"/>
</dbReference>
<keyword evidence="4 7" id="KW-0067">ATP-binding</keyword>
<organism evidence="10 11">
    <name type="scientific">Candidatus Berkelbacteria bacterium Licking1014_7</name>
    <dbReference type="NCBI Taxonomy" id="2017147"/>
    <lineage>
        <taxon>Bacteria</taxon>
        <taxon>Candidatus Berkelbacteria</taxon>
    </lineage>
</organism>
<gene>
    <name evidence="10" type="ORF">CEN89_353</name>
</gene>
<dbReference type="InterPro" id="IPR014729">
    <property type="entry name" value="Rossmann-like_a/b/a_fold"/>
</dbReference>
<dbReference type="GO" id="GO:0004818">
    <property type="term" value="F:glutamate-tRNA ligase activity"/>
    <property type="evidence" value="ECO:0007669"/>
    <property type="project" value="TreeGrafter"/>
</dbReference>
<dbReference type="Pfam" id="PF00749">
    <property type="entry name" value="tRNA-synt_1c"/>
    <property type="match status" value="2"/>
</dbReference>
<protein>
    <submittedName>
        <fullName evidence="10">Glutamyl-tRNA synthetase</fullName>
    </submittedName>
</protein>
<evidence type="ECO:0000256" key="3">
    <source>
        <dbReference type="ARBA" id="ARBA00022741"/>
    </source>
</evidence>
<feature type="domain" description="Glutamyl/glutaminyl-tRNA synthetase class Ib catalytic" evidence="8">
    <location>
        <begin position="1"/>
        <end position="63"/>
    </location>
</feature>
<accession>A0A554LJH2</accession>
<evidence type="ECO:0000256" key="6">
    <source>
        <dbReference type="ARBA" id="ARBA00023146"/>
    </source>
</evidence>
<dbReference type="InterPro" id="IPR045462">
    <property type="entry name" value="aa-tRNA-synth_I_cd-bd"/>
</dbReference>
<sequence length="400" mass="46534">MYLRIEDTDRKRSQKIYEKDIITGLKWLGIKWEGDVIRQFERRKEYRRYIDRLMEYGFAYKADGAIWLNVEAALTGKKLSIIEFDDLIRGKISFPGHKIKDFVIVASNGSPLFLLTNVIDDYLMGVTHIIRGEDHISNTPRQILLFKTLGMDLPKYAHIPLILAPDRSKMSKRAGAVSLLEYRKNGILPETLVNFLFLLGFHPKNDKEFLTLSEMAQEFDLKRVQKAGAIFDETKLLSINSWYIRNLPKDKVLDYLKEFVKVKISKQKFKKYFAITRDRMERLTDFQDRVKFLEKLPDYSSELLIFKKSTLKDTKYALNLVYIRLRKAQAGAWKREDLIKKELEQVVAENNLSNGDVFWSARVALSGLSASPQPSEIAWALGREESLERIKRAIGKIIKI</sequence>
<dbReference type="GO" id="GO:0005524">
    <property type="term" value="F:ATP binding"/>
    <property type="evidence" value="ECO:0007669"/>
    <property type="project" value="UniProtKB-KW"/>
</dbReference>
<dbReference type="AlphaFoldDB" id="A0A554LJH2"/>
<evidence type="ECO:0000256" key="5">
    <source>
        <dbReference type="ARBA" id="ARBA00022917"/>
    </source>
</evidence>
<evidence type="ECO:0000313" key="10">
    <source>
        <dbReference type="EMBL" id="TSC92988.1"/>
    </source>
</evidence>
<name>A0A554LJH2_9BACT</name>
<dbReference type="InterPro" id="IPR020058">
    <property type="entry name" value="Glu/Gln-tRNA-synth_Ib_cat-dom"/>
</dbReference>
<dbReference type="EMBL" id="VMGK01000009">
    <property type="protein sequence ID" value="TSC92988.1"/>
    <property type="molecule type" value="Genomic_DNA"/>
</dbReference>
<dbReference type="GO" id="GO:0005829">
    <property type="term" value="C:cytosol"/>
    <property type="evidence" value="ECO:0007669"/>
    <property type="project" value="TreeGrafter"/>
</dbReference>
<evidence type="ECO:0000256" key="4">
    <source>
        <dbReference type="ARBA" id="ARBA00022840"/>
    </source>
</evidence>